<keyword evidence="10" id="KW-0966">Cell projection</keyword>
<evidence type="ECO:0000313" key="11">
    <source>
        <dbReference type="Proteomes" id="UP000290657"/>
    </source>
</evidence>
<organism evidence="10 11">
    <name type="scientific">Candidatus Marinarcus aquaticus</name>
    <dbReference type="NCBI Taxonomy" id="2044504"/>
    <lineage>
        <taxon>Bacteria</taxon>
        <taxon>Pseudomonadati</taxon>
        <taxon>Campylobacterota</taxon>
        <taxon>Epsilonproteobacteria</taxon>
        <taxon>Campylobacterales</taxon>
        <taxon>Arcobacteraceae</taxon>
        <taxon>Candidatus Marinarcus</taxon>
    </lineage>
</organism>
<keyword evidence="7" id="KW-1006">Bacterial flagellum protein export</keyword>
<evidence type="ECO:0000256" key="2">
    <source>
        <dbReference type="ARBA" id="ARBA00006602"/>
    </source>
</evidence>
<feature type="coiled-coil region" evidence="8">
    <location>
        <begin position="74"/>
        <end position="101"/>
    </location>
</feature>
<accession>A0A4V1LNU2</accession>
<evidence type="ECO:0000256" key="6">
    <source>
        <dbReference type="ARBA" id="ARBA00022927"/>
    </source>
</evidence>
<comment type="function">
    <text evidence="1">Needed for flagellar regrowth and assembly.</text>
</comment>
<evidence type="ECO:0000256" key="7">
    <source>
        <dbReference type="ARBA" id="ARBA00023225"/>
    </source>
</evidence>
<dbReference type="PANTHER" id="PTHR34982:SF1">
    <property type="entry name" value="FLAGELLAR ASSEMBLY PROTEIN FLIH"/>
    <property type="match status" value="1"/>
</dbReference>
<keyword evidence="8" id="KW-0175">Coiled coil</keyword>
<dbReference type="InterPro" id="IPR018035">
    <property type="entry name" value="Flagellar_FliH/T3SS_HrpE"/>
</dbReference>
<evidence type="ECO:0000256" key="3">
    <source>
        <dbReference type="ARBA" id="ARBA00016507"/>
    </source>
</evidence>
<sequence>MQKNNVYSSATIVKGNEKDKAVKEQKLQAYQLGTFFNENTIEHQQNEQMQQVATLSDPGNPSATENMIPGSRGHDTLLNEIRNLQAQLQNIETKVSSIENEGVKGKDFDKQVVDAIKDLKHYASFFEQATFQMEGKILKTSMSIAKKIIGIELGENSAMIAKETTKNLLNKVKTASRIQIHVNPKDYLILKDQLKLDSFIELHEDVNVTLGGVVIASDLGNFDGNIEAKVNSMLESLESVI</sequence>
<keyword evidence="11" id="KW-1185">Reference proteome</keyword>
<evidence type="ECO:0000256" key="4">
    <source>
        <dbReference type="ARBA" id="ARBA00022448"/>
    </source>
</evidence>
<feature type="domain" description="Flagellar assembly protein FliH/Type III secretion system HrpE" evidence="9">
    <location>
        <begin position="114"/>
        <end position="231"/>
    </location>
</feature>
<dbReference type="RefSeq" id="WP_128996594.1">
    <property type="nucleotide sequence ID" value="NZ_PDKN01000006.1"/>
</dbReference>
<dbReference type="GO" id="GO:0005829">
    <property type="term" value="C:cytosol"/>
    <property type="evidence" value="ECO:0007669"/>
    <property type="project" value="TreeGrafter"/>
</dbReference>
<name>A0A4V1LNU2_9BACT</name>
<comment type="caution">
    <text evidence="10">The sequence shown here is derived from an EMBL/GenBank/DDBJ whole genome shotgun (WGS) entry which is preliminary data.</text>
</comment>
<dbReference type="GO" id="GO:0015031">
    <property type="term" value="P:protein transport"/>
    <property type="evidence" value="ECO:0007669"/>
    <property type="project" value="UniProtKB-KW"/>
</dbReference>
<keyword evidence="10" id="KW-0282">Flagellum</keyword>
<dbReference type="Proteomes" id="UP000290657">
    <property type="component" value="Unassembled WGS sequence"/>
</dbReference>
<dbReference type="EMBL" id="PDKN01000006">
    <property type="protein sequence ID" value="RXJ56252.1"/>
    <property type="molecule type" value="Genomic_DNA"/>
</dbReference>
<evidence type="ECO:0000256" key="1">
    <source>
        <dbReference type="ARBA" id="ARBA00003041"/>
    </source>
</evidence>
<keyword evidence="10" id="KW-0969">Cilium</keyword>
<dbReference type="OrthoDB" id="5347569at2"/>
<gene>
    <name evidence="10" type="ORF">CRV04_09405</name>
</gene>
<dbReference type="InterPro" id="IPR051472">
    <property type="entry name" value="T3SS_Stator/FliH"/>
</dbReference>
<evidence type="ECO:0000256" key="8">
    <source>
        <dbReference type="SAM" id="Coils"/>
    </source>
</evidence>
<keyword evidence="4" id="KW-0813">Transport</keyword>
<dbReference type="GO" id="GO:0044781">
    <property type="term" value="P:bacterial-type flagellum organization"/>
    <property type="evidence" value="ECO:0007669"/>
    <property type="project" value="UniProtKB-KW"/>
</dbReference>
<reference evidence="10 11" key="1">
    <citation type="submission" date="2017-10" db="EMBL/GenBank/DDBJ databases">
        <title>Genomics of the genus Arcobacter.</title>
        <authorList>
            <person name="Perez-Cataluna A."/>
            <person name="Figueras M.J."/>
        </authorList>
    </citation>
    <scope>NUCLEOTIDE SEQUENCE [LARGE SCALE GENOMIC DNA]</scope>
    <source>
        <strain evidence="10 11">CECT 8987</strain>
    </source>
</reference>
<dbReference type="PANTHER" id="PTHR34982">
    <property type="entry name" value="YOP PROTEINS TRANSLOCATION PROTEIN L"/>
    <property type="match status" value="1"/>
</dbReference>
<evidence type="ECO:0000313" key="10">
    <source>
        <dbReference type="EMBL" id="RXJ56252.1"/>
    </source>
</evidence>
<keyword evidence="5" id="KW-1005">Bacterial flagellum biogenesis</keyword>
<protein>
    <recommendedName>
        <fullName evidence="3">Flagellar assembly protein FliH</fullName>
    </recommendedName>
</protein>
<comment type="similarity">
    <text evidence="2">Belongs to the FliH family.</text>
</comment>
<dbReference type="Pfam" id="PF02108">
    <property type="entry name" value="FliH"/>
    <property type="match status" value="1"/>
</dbReference>
<keyword evidence="6" id="KW-0653">Protein transport</keyword>
<evidence type="ECO:0000259" key="9">
    <source>
        <dbReference type="Pfam" id="PF02108"/>
    </source>
</evidence>
<proteinExistence type="inferred from homology"/>
<evidence type="ECO:0000256" key="5">
    <source>
        <dbReference type="ARBA" id="ARBA00022795"/>
    </source>
</evidence>
<dbReference type="AlphaFoldDB" id="A0A4V1LNU2"/>